<name>A0ABV7Y2M1_9ACTN</name>
<dbReference type="EMBL" id="JBHRZH010000001">
    <property type="protein sequence ID" value="MFC3759481.1"/>
    <property type="molecule type" value="Genomic_DNA"/>
</dbReference>
<reference evidence="3" key="1">
    <citation type="journal article" date="2019" name="Int. J. Syst. Evol. Microbiol.">
        <title>The Global Catalogue of Microorganisms (GCM) 10K type strain sequencing project: providing services to taxonomists for standard genome sequencing and annotation.</title>
        <authorList>
            <consortium name="The Broad Institute Genomics Platform"/>
            <consortium name="The Broad Institute Genome Sequencing Center for Infectious Disease"/>
            <person name="Wu L."/>
            <person name="Ma J."/>
        </authorList>
    </citation>
    <scope>NUCLEOTIDE SEQUENCE [LARGE SCALE GENOMIC DNA]</scope>
    <source>
        <strain evidence="3">CGMCC 4.7241</strain>
    </source>
</reference>
<sequence>MSLLAAAGVALLEGLGAAAAGVWMVAQIIADRPVGLAIALSTAGFVLVAGALLVALSVGLFRQRRWSRGPAVFVQLLMLPIGYQLVEAPTTPIGYAMLLLALVGLVCLLLPSSTAVFRTENEQRDQRTF</sequence>
<evidence type="ECO:0000313" key="2">
    <source>
        <dbReference type="EMBL" id="MFC3759481.1"/>
    </source>
</evidence>
<proteinExistence type="predicted"/>
<evidence type="ECO:0000256" key="1">
    <source>
        <dbReference type="SAM" id="Phobius"/>
    </source>
</evidence>
<accession>A0ABV7Y2M1</accession>
<feature type="transmembrane region" description="Helical" evidence="1">
    <location>
        <begin position="92"/>
        <end position="117"/>
    </location>
</feature>
<gene>
    <name evidence="2" type="ORF">ACFOUW_01400</name>
</gene>
<keyword evidence="1" id="KW-0812">Transmembrane</keyword>
<dbReference type="RefSeq" id="WP_205122130.1">
    <property type="nucleotide sequence ID" value="NZ_JAFBCM010000001.1"/>
</dbReference>
<keyword evidence="1" id="KW-0472">Membrane</keyword>
<keyword evidence="3" id="KW-1185">Reference proteome</keyword>
<dbReference type="Proteomes" id="UP001595699">
    <property type="component" value="Unassembled WGS sequence"/>
</dbReference>
<protein>
    <recommendedName>
        <fullName evidence="4">Integral membrane protein</fullName>
    </recommendedName>
</protein>
<organism evidence="2 3">
    <name type="scientific">Tenggerimyces flavus</name>
    <dbReference type="NCBI Taxonomy" id="1708749"/>
    <lineage>
        <taxon>Bacteria</taxon>
        <taxon>Bacillati</taxon>
        <taxon>Actinomycetota</taxon>
        <taxon>Actinomycetes</taxon>
        <taxon>Propionibacteriales</taxon>
        <taxon>Nocardioidaceae</taxon>
        <taxon>Tenggerimyces</taxon>
    </lineage>
</organism>
<evidence type="ECO:0008006" key="4">
    <source>
        <dbReference type="Google" id="ProtNLM"/>
    </source>
</evidence>
<evidence type="ECO:0000313" key="3">
    <source>
        <dbReference type="Proteomes" id="UP001595699"/>
    </source>
</evidence>
<feature type="transmembrane region" description="Helical" evidence="1">
    <location>
        <begin position="70"/>
        <end position="86"/>
    </location>
</feature>
<keyword evidence="1" id="KW-1133">Transmembrane helix</keyword>
<feature type="transmembrane region" description="Helical" evidence="1">
    <location>
        <begin position="34"/>
        <end position="58"/>
    </location>
</feature>
<comment type="caution">
    <text evidence="2">The sequence shown here is derived from an EMBL/GenBank/DDBJ whole genome shotgun (WGS) entry which is preliminary data.</text>
</comment>